<sequence>MAQANACDIANVYTFAVREKPSCQQQIEEVGLVHEAVLLGSTRDGDNIHCEHHSCQ</sequence>
<evidence type="ECO:0000313" key="2">
    <source>
        <dbReference type="Proteomes" id="UP000822688"/>
    </source>
</evidence>
<reference evidence="1" key="1">
    <citation type="submission" date="2020-06" db="EMBL/GenBank/DDBJ databases">
        <title>WGS assembly of Ceratodon purpureus strain R40.</title>
        <authorList>
            <person name="Carey S.B."/>
            <person name="Jenkins J."/>
            <person name="Shu S."/>
            <person name="Lovell J.T."/>
            <person name="Sreedasyam A."/>
            <person name="Maumus F."/>
            <person name="Tiley G.P."/>
            <person name="Fernandez-Pozo N."/>
            <person name="Barry K."/>
            <person name="Chen C."/>
            <person name="Wang M."/>
            <person name="Lipzen A."/>
            <person name="Daum C."/>
            <person name="Saski C.A."/>
            <person name="Payton A.C."/>
            <person name="Mcbreen J.C."/>
            <person name="Conrad R.E."/>
            <person name="Kollar L.M."/>
            <person name="Olsson S."/>
            <person name="Huttunen S."/>
            <person name="Landis J.B."/>
            <person name="Wickett N.J."/>
            <person name="Johnson M.G."/>
            <person name="Rensing S.A."/>
            <person name="Grimwood J."/>
            <person name="Schmutz J."/>
            <person name="Mcdaniel S.F."/>
        </authorList>
    </citation>
    <scope>NUCLEOTIDE SEQUENCE</scope>
    <source>
        <strain evidence="1">R40</strain>
    </source>
</reference>
<protein>
    <submittedName>
        <fullName evidence="1">Uncharacterized protein</fullName>
    </submittedName>
</protein>
<dbReference type="EMBL" id="CM026431">
    <property type="protein sequence ID" value="KAG0558800.1"/>
    <property type="molecule type" value="Genomic_DNA"/>
</dbReference>
<evidence type="ECO:0000313" key="1">
    <source>
        <dbReference type="EMBL" id="KAG0558800.1"/>
    </source>
</evidence>
<accession>A0A8T0GII4</accession>
<proteinExistence type="predicted"/>
<name>A0A8T0GII4_CERPU</name>
<organism evidence="1 2">
    <name type="scientific">Ceratodon purpureus</name>
    <name type="common">Fire moss</name>
    <name type="synonym">Dicranum purpureum</name>
    <dbReference type="NCBI Taxonomy" id="3225"/>
    <lineage>
        <taxon>Eukaryota</taxon>
        <taxon>Viridiplantae</taxon>
        <taxon>Streptophyta</taxon>
        <taxon>Embryophyta</taxon>
        <taxon>Bryophyta</taxon>
        <taxon>Bryophytina</taxon>
        <taxon>Bryopsida</taxon>
        <taxon>Dicranidae</taxon>
        <taxon>Pseudoditrichales</taxon>
        <taxon>Ditrichaceae</taxon>
        <taxon>Ceratodon</taxon>
    </lineage>
</organism>
<keyword evidence="2" id="KW-1185">Reference proteome</keyword>
<gene>
    <name evidence="1" type="ORF">KC19_10G055800</name>
</gene>
<dbReference type="Proteomes" id="UP000822688">
    <property type="component" value="Chromosome 10"/>
</dbReference>
<dbReference type="AlphaFoldDB" id="A0A8T0GII4"/>
<comment type="caution">
    <text evidence="1">The sequence shown here is derived from an EMBL/GenBank/DDBJ whole genome shotgun (WGS) entry which is preliminary data.</text>
</comment>